<dbReference type="AlphaFoldDB" id="A0A7W5EUF6"/>
<dbReference type="Proteomes" id="UP000518892">
    <property type="component" value="Unassembled WGS sequence"/>
</dbReference>
<protein>
    <submittedName>
        <fullName evidence="2">Uncharacterized protein</fullName>
    </submittedName>
</protein>
<reference evidence="2 3" key="1">
    <citation type="submission" date="2020-08" db="EMBL/GenBank/DDBJ databases">
        <title>Genomic Encyclopedia of Type Strains, Phase III (KMG-III): the genomes of soil and plant-associated and newly described type strains.</title>
        <authorList>
            <person name="Whitman W."/>
        </authorList>
    </citation>
    <scope>NUCLEOTIDE SEQUENCE [LARGE SCALE GENOMIC DNA]</scope>
    <source>
        <strain evidence="2 3">CECT 7744</strain>
    </source>
</reference>
<dbReference type="RefSeq" id="WP_281380470.1">
    <property type="nucleotide sequence ID" value="NZ_JACHXR010000005.1"/>
</dbReference>
<dbReference type="EMBL" id="JACHXR010000005">
    <property type="protein sequence ID" value="MBB3231292.1"/>
    <property type="molecule type" value="Genomic_DNA"/>
</dbReference>
<evidence type="ECO:0000313" key="3">
    <source>
        <dbReference type="Proteomes" id="UP000518892"/>
    </source>
</evidence>
<organism evidence="2 3">
    <name type="scientific">Halomonas stenophila</name>
    <dbReference type="NCBI Taxonomy" id="795312"/>
    <lineage>
        <taxon>Bacteria</taxon>
        <taxon>Pseudomonadati</taxon>
        <taxon>Pseudomonadota</taxon>
        <taxon>Gammaproteobacteria</taxon>
        <taxon>Oceanospirillales</taxon>
        <taxon>Halomonadaceae</taxon>
        <taxon>Halomonas</taxon>
    </lineage>
</organism>
<name>A0A7W5EUF6_9GAMM</name>
<evidence type="ECO:0000256" key="1">
    <source>
        <dbReference type="SAM" id="MobiDB-lite"/>
    </source>
</evidence>
<proteinExistence type="predicted"/>
<feature type="region of interest" description="Disordered" evidence="1">
    <location>
        <begin position="1"/>
        <end position="42"/>
    </location>
</feature>
<accession>A0A7W5EUF6</accession>
<sequence>MAYGNGFHRAPHHLHPHERRVDGLIAQLPERRQASREPAVTA</sequence>
<keyword evidence="3" id="KW-1185">Reference proteome</keyword>
<comment type="caution">
    <text evidence="2">The sequence shown here is derived from an EMBL/GenBank/DDBJ whole genome shotgun (WGS) entry which is preliminary data.</text>
</comment>
<evidence type="ECO:0000313" key="2">
    <source>
        <dbReference type="EMBL" id="MBB3231292.1"/>
    </source>
</evidence>
<feature type="compositionally biased region" description="Basic residues" evidence="1">
    <location>
        <begin position="9"/>
        <end position="18"/>
    </location>
</feature>
<gene>
    <name evidence="2" type="ORF">FHR97_002147</name>
</gene>